<evidence type="ECO:0000313" key="2">
    <source>
        <dbReference type="Proteomes" id="UP000249417"/>
    </source>
</evidence>
<dbReference type="AlphaFoldDB" id="A0A2W5MUN7"/>
<dbReference type="Proteomes" id="UP000249417">
    <property type="component" value="Unassembled WGS sequence"/>
</dbReference>
<reference evidence="1 2" key="1">
    <citation type="submission" date="2017-08" db="EMBL/GenBank/DDBJ databases">
        <title>Infants hospitalized years apart are colonized by the same room-sourced microbial strains.</title>
        <authorList>
            <person name="Brooks B."/>
            <person name="Olm M.R."/>
            <person name="Firek B.A."/>
            <person name="Baker R."/>
            <person name="Thomas B.C."/>
            <person name="Morowitz M.J."/>
            <person name="Banfield J.F."/>
        </authorList>
    </citation>
    <scope>NUCLEOTIDE SEQUENCE [LARGE SCALE GENOMIC DNA]</scope>
    <source>
        <strain evidence="1">S2_005_002_R2_29</strain>
    </source>
</reference>
<proteinExistence type="predicted"/>
<sequence>AAQLARDLEREVSEPILRFCAALSDKDLIDILATHPANWAAEAIASRSNVSARVSEAVIDTGNAVAGRILLSNVGAVITPDLLEKIIERANEYPEWHKPIAVHKALSPLMARKLAAYVDKTVRKILTERSDLDKQTIADISEIIKRRIEYEEQRKTNFDGSDAVKRARKMAANGDLSERVMEDAIAMHDRKFVMAGLALRAEASIDDIEKVFDVKAPKSICAICWKAGFSMRFAMRLQQTFGAINPNAIIYPRGGQGYPFTEEELNWQLDIIGIKR</sequence>
<accession>A0A2W5MUN7</accession>
<organism evidence="1 2">
    <name type="scientific">Micavibrio aeruginosavorus</name>
    <dbReference type="NCBI Taxonomy" id="349221"/>
    <lineage>
        <taxon>Bacteria</taxon>
        <taxon>Pseudomonadati</taxon>
        <taxon>Bdellovibrionota</taxon>
        <taxon>Bdellovibrionia</taxon>
        <taxon>Bdellovibrionales</taxon>
        <taxon>Pseudobdellovibrionaceae</taxon>
        <taxon>Micavibrio</taxon>
    </lineage>
</organism>
<comment type="caution">
    <text evidence="1">The sequence shown here is derived from an EMBL/GenBank/DDBJ whole genome shotgun (WGS) entry which is preliminary data.</text>
</comment>
<feature type="non-terminal residue" evidence="1">
    <location>
        <position position="1"/>
    </location>
</feature>
<evidence type="ECO:0000313" key="1">
    <source>
        <dbReference type="EMBL" id="PZQ44991.1"/>
    </source>
</evidence>
<dbReference type="InterPro" id="IPR019285">
    <property type="entry name" value="DUF2336"/>
</dbReference>
<name>A0A2W5MUN7_9BACT</name>
<dbReference type="Pfam" id="PF10098">
    <property type="entry name" value="DUF2336"/>
    <property type="match status" value="1"/>
</dbReference>
<evidence type="ECO:0008006" key="3">
    <source>
        <dbReference type="Google" id="ProtNLM"/>
    </source>
</evidence>
<dbReference type="EMBL" id="QFQB01000068">
    <property type="protein sequence ID" value="PZQ44991.1"/>
    <property type="molecule type" value="Genomic_DNA"/>
</dbReference>
<gene>
    <name evidence="1" type="ORF">DI551_08795</name>
</gene>
<protein>
    <recommendedName>
        <fullName evidence="3">DUF2336 domain-containing protein</fullName>
    </recommendedName>
</protein>